<gene>
    <name evidence="2" type="ORF">AYI68_g1644</name>
</gene>
<dbReference type="AlphaFoldDB" id="A0A1R0H517"/>
<proteinExistence type="predicted"/>
<accession>A0A1R0H517</accession>
<reference evidence="2 3" key="1">
    <citation type="journal article" date="2016" name="Mol. Biol. Evol.">
        <title>Genome-Wide Survey of Gut Fungi (Harpellales) Reveals the First Horizontally Transferred Ubiquitin Gene from a Mosquito Host.</title>
        <authorList>
            <person name="Wang Y."/>
            <person name="White M.M."/>
            <person name="Kvist S."/>
            <person name="Moncalvo J.M."/>
        </authorList>
    </citation>
    <scope>NUCLEOTIDE SEQUENCE [LARGE SCALE GENOMIC DNA]</scope>
    <source>
        <strain evidence="2 3">ALG-7-W6</strain>
    </source>
</reference>
<dbReference type="EMBL" id="LSSL01000584">
    <property type="protein sequence ID" value="OLY84196.1"/>
    <property type="molecule type" value="Genomic_DNA"/>
</dbReference>
<dbReference type="GO" id="GO:0007034">
    <property type="term" value="P:vacuolar transport"/>
    <property type="evidence" value="ECO:0007669"/>
    <property type="project" value="InterPro"/>
</dbReference>
<evidence type="ECO:0000256" key="1">
    <source>
        <dbReference type="SAM" id="MobiDB-lite"/>
    </source>
</evidence>
<dbReference type="Pfam" id="PF03357">
    <property type="entry name" value="Snf7"/>
    <property type="match status" value="1"/>
</dbReference>
<dbReference type="STRING" id="133383.A0A1R0H517"/>
<dbReference type="InterPro" id="IPR005024">
    <property type="entry name" value="Snf7_fam"/>
</dbReference>
<comment type="caution">
    <text evidence="2">The sequence shown here is derived from an EMBL/GenBank/DDBJ whole genome shotgun (WGS) entry which is preliminary data.</text>
</comment>
<dbReference type="Proteomes" id="UP000187455">
    <property type="component" value="Unassembled WGS sequence"/>
</dbReference>
<feature type="region of interest" description="Disordered" evidence="1">
    <location>
        <begin position="118"/>
        <end position="199"/>
    </location>
</feature>
<name>A0A1R0H517_9FUNG</name>
<feature type="compositionally biased region" description="Basic and acidic residues" evidence="1">
    <location>
        <begin position="125"/>
        <end position="139"/>
    </location>
</feature>
<organism evidence="2 3">
    <name type="scientific">Smittium mucronatum</name>
    <dbReference type="NCBI Taxonomy" id="133383"/>
    <lineage>
        <taxon>Eukaryota</taxon>
        <taxon>Fungi</taxon>
        <taxon>Fungi incertae sedis</taxon>
        <taxon>Zoopagomycota</taxon>
        <taxon>Kickxellomycotina</taxon>
        <taxon>Harpellomycetes</taxon>
        <taxon>Harpellales</taxon>
        <taxon>Legeriomycetaceae</taxon>
        <taxon>Smittium</taxon>
    </lineage>
</organism>
<keyword evidence="3" id="KW-1185">Reference proteome</keyword>
<evidence type="ECO:0000313" key="2">
    <source>
        <dbReference type="EMBL" id="OLY84196.1"/>
    </source>
</evidence>
<sequence length="212" mass="22840">MGINKSIALSNYKLSKHINESVIPNLSKSEQTLEGIITQLCQSSSDKEYLEAISEGTLALKQFTQLLDPDNIANTFDDLAEALDHQSDIDAIIHSENAGLSNSSAVDENELETELEELIAGQKSNRKDDAITESKKDISNKSAIKQVAVDQPQHAESAHEADGIAASQKSEHDHSESDSESVAGATSNAKNSENDGTLDMINQFSKATLLAE</sequence>
<evidence type="ECO:0000313" key="3">
    <source>
        <dbReference type="Proteomes" id="UP000187455"/>
    </source>
</evidence>
<feature type="compositionally biased region" description="Polar residues" evidence="1">
    <location>
        <begin position="184"/>
        <end position="199"/>
    </location>
</feature>
<protein>
    <submittedName>
        <fullName evidence="2">Uncharacterized protein</fullName>
    </submittedName>
</protein>
<dbReference type="OrthoDB" id="10250120at2759"/>